<feature type="domain" description="NOT2/NOT3/NOT5 C-terminal" evidence="5">
    <location>
        <begin position="379"/>
        <end position="503"/>
    </location>
</feature>
<evidence type="ECO:0000256" key="1">
    <source>
        <dbReference type="ARBA" id="ARBA00007682"/>
    </source>
</evidence>
<dbReference type="RefSeq" id="XP_056518429.1">
    <property type="nucleotide sequence ID" value="XM_056668599.1"/>
</dbReference>
<keyword evidence="3" id="KW-0804">Transcription</keyword>
<dbReference type="PANTHER" id="PTHR23326">
    <property type="entry name" value="CCR4 NOT-RELATED"/>
    <property type="match status" value="1"/>
</dbReference>
<dbReference type="GeneID" id="81407769"/>
<evidence type="ECO:0000256" key="3">
    <source>
        <dbReference type="ARBA" id="ARBA00023163"/>
    </source>
</evidence>
<reference evidence="6" key="1">
    <citation type="submission" date="2022-11" db="EMBL/GenBank/DDBJ databases">
        <authorList>
            <person name="Petersen C."/>
        </authorList>
    </citation>
    <scope>NUCLEOTIDE SEQUENCE</scope>
    <source>
        <strain evidence="6">IBT 22155</strain>
    </source>
</reference>
<keyword evidence="7" id="KW-1185">Reference proteome</keyword>
<dbReference type="GO" id="GO:0000289">
    <property type="term" value="P:nuclear-transcribed mRNA poly(A) tail shortening"/>
    <property type="evidence" value="ECO:0007669"/>
    <property type="project" value="UniProtKB-ARBA"/>
</dbReference>
<comment type="caution">
    <text evidence="6">The sequence shown here is derived from an EMBL/GenBank/DDBJ whole genome shotgun (WGS) entry which is preliminary data.</text>
</comment>
<evidence type="ECO:0000313" key="7">
    <source>
        <dbReference type="Proteomes" id="UP001149079"/>
    </source>
</evidence>
<feature type="compositionally biased region" description="Low complexity" evidence="4">
    <location>
        <begin position="112"/>
        <end position="127"/>
    </location>
</feature>
<reference evidence="6" key="2">
    <citation type="journal article" date="2023" name="IMA Fungus">
        <title>Comparative genomic study of the Penicillium genus elucidates a diverse pangenome and 15 lateral gene transfer events.</title>
        <authorList>
            <person name="Petersen C."/>
            <person name="Sorensen T."/>
            <person name="Nielsen M.R."/>
            <person name="Sondergaard T.E."/>
            <person name="Sorensen J.L."/>
            <person name="Fitzpatrick D.A."/>
            <person name="Frisvad J.C."/>
            <person name="Nielsen K.L."/>
        </authorList>
    </citation>
    <scope>NUCLEOTIDE SEQUENCE</scope>
    <source>
        <strain evidence="6">IBT 22155</strain>
    </source>
</reference>
<evidence type="ECO:0000256" key="4">
    <source>
        <dbReference type="SAM" id="MobiDB-lite"/>
    </source>
</evidence>
<dbReference type="InterPro" id="IPR007282">
    <property type="entry name" value="NOT2/3/5_C"/>
</dbReference>
<comment type="similarity">
    <text evidence="1">Belongs to the CNOT2/3/5 family.</text>
</comment>
<accession>A0A9W9KWT3</accession>
<dbReference type="Pfam" id="PF04153">
    <property type="entry name" value="NOT2_3_5_C"/>
    <property type="match status" value="1"/>
</dbReference>
<feature type="region of interest" description="Disordered" evidence="4">
    <location>
        <begin position="256"/>
        <end position="313"/>
    </location>
</feature>
<keyword evidence="2" id="KW-0805">Transcription regulation</keyword>
<evidence type="ECO:0000259" key="5">
    <source>
        <dbReference type="Pfam" id="PF04153"/>
    </source>
</evidence>
<feature type="compositionally biased region" description="Polar residues" evidence="4">
    <location>
        <begin position="278"/>
        <end position="308"/>
    </location>
</feature>
<protein>
    <recommendedName>
        <fullName evidence="5">NOT2/NOT3/NOT5 C-terminal domain-containing protein</fullName>
    </recommendedName>
</protein>
<organism evidence="6 7">
    <name type="scientific">Penicillium bovifimosum</name>
    <dbReference type="NCBI Taxonomy" id="126998"/>
    <lineage>
        <taxon>Eukaryota</taxon>
        <taxon>Fungi</taxon>
        <taxon>Dikarya</taxon>
        <taxon>Ascomycota</taxon>
        <taxon>Pezizomycotina</taxon>
        <taxon>Eurotiomycetes</taxon>
        <taxon>Eurotiomycetidae</taxon>
        <taxon>Eurotiales</taxon>
        <taxon>Aspergillaceae</taxon>
        <taxon>Penicillium</taxon>
    </lineage>
</organism>
<dbReference type="GO" id="GO:0030015">
    <property type="term" value="C:CCR4-NOT core complex"/>
    <property type="evidence" value="ECO:0007669"/>
    <property type="project" value="InterPro"/>
</dbReference>
<evidence type="ECO:0000256" key="2">
    <source>
        <dbReference type="ARBA" id="ARBA00023015"/>
    </source>
</evidence>
<gene>
    <name evidence="6" type="ORF">N7515_007855</name>
</gene>
<dbReference type="OrthoDB" id="25391at2759"/>
<dbReference type="GO" id="GO:0006355">
    <property type="term" value="P:regulation of DNA-templated transcription"/>
    <property type="evidence" value="ECO:0007669"/>
    <property type="project" value="InterPro"/>
</dbReference>
<proteinExistence type="inferred from homology"/>
<name>A0A9W9KWT3_9EURO</name>
<dbReference type="Gene3D" id="2.30.30.1020">
    <property type="entry name" value="CCR4-NOT complex subunit 2/3/5, C-terminal domain"/>
    <property type="match status" value="1"/>
</dbReference>
<feature type="compositionally biased region" description="Polar residues" evidence="4">
    <location>
        <begin position="131"/>
        <end position="142"/>
    </location>
</feature>
<feature type="region of interest" description="Disordered" evidence="4">
    <location>
        <begin position="112"/>
        <end position="216"/>
    </location>
</feature>
<feature type="compositionally biased region" description="Low complexity" evidence="4">
    <location>
        <begin position="143"/>
        <end position="161"/>
    </location>
</feature>
<dbReference type="InterPro" id="IPR038635">
    <property type="entry name" value="CCR4-NOT_su2/3/5_C_sf"/>
</dbReference>
<dbReference type="InterPro" id="IPR040168">
    <property type="entry name" value="Not2/3/5"/>
</dbReference>
<evidence type="ECO:0000313" key="6">
    <source>
        <dbReference type="EMBL" id="KAJ5124030.1"/>
    </source>
</evidence>
<feature type="compositionally biased region" description="Polar residues" evidence="4">
    <location>
        <begin position="162"/>
        <end position="171"/>
    </location>
</feature>
<dbReference type="EMBL" id="JAPQKL010000006">
    <property type="protein sequence ID" value="KAJ5124030.1"/>
    <property type="molecule type" value="Genomic_DNA"/>
</dbReference>
<sequence length="524" mass="57591">MSGFPTHQQAQAQTASFTSARLLNGKLGAEVVQIGASIYQLADRLAYRAINSAQWEPWEALHKVLEDHNLQHHLICRKCSLALVCGGLLSLWILEFVSELTWSGDIREFPSLSGASQQSQSQTPGQLMWANASQRAAQQTPVQRQQHPPSSQAPSRPSQPQGLPTPQQSQTAHDDMFPSGSQFANRLDDFRNGGQGISSQLGAGGQPQTGNIEEFPPLGRNAAAELPLGRTGSLMQGAGFGGYGSGIGTSGSLGSQVPNGILGQEKEGLNNGVLPGQRNFSDPQQLQQRLPESAESQDVSNAPQSTEQPPLAQMSELDRFGLAGLLRMIHSESPDVASLAVGQDLMTLGLDLNQAEYGSLHFVINYPWLTRFSCRPLHTSFASPFVSSMSAVPLEQDFSLPACYNVANIQPLQSRIPGFSDETLFFIFYSMPRDIMQELVAEELMGRKWRYHKLERCWLTRDETYPGPVDVERGVTERGVYLLWDPSSWKKVRREFILRYEDLDNRLDPSRNAARAPGAAHHAS</sequence>
<dbReference type="AlphaFoldDB" id="A0A9W9KWT3"/>
<dbReference type="Proteomes" id="UP001149079">
    <property type="component" value="Unassembled WGS sequence"/>
</dbReference>